<keyword evidence="2" id="KW-1185">Reference proteome</keyword>
<dbReference type="EMBL" id="CM034392">
    <property type="protein sequence ID" value="KAJ0180433.1"/>
    <property type="molecule type" value="Genomic_DNA"/>
</dbReference>
<accession>A0ACC1DA16</accession>
<reference evidence="1 2" key="1">
    <citation type="journal article" date="2021" name="Front. Genet.">
        <title>Chromosome-Level Genome Assembly Reveals Significant Gene Expansion in the Toll and IMD Signaling Pathways of Dendrolimus kikuchii.</title>
        <authorList>
            <person name="Zhou J."/>
            <person name="Wu P."/>
            <person name="Xiong Z."/>
            <person name="Liu N."/>
            <person name="Zhao N."/>
            <person name="Ji M."/>
            <person name="Qiu Y."/>
            <person name="Yang B."/>
        </authorList>
    </citation>
    <scope>NUCLEOTIDE SEQUENCE [LARGE SCALE GENOMIC DNA]</scope>
    <source>
        <strain evidence="1">Ann1</strain>
    </source>
</reference>
<evidence type="ECO:0000313" key="1">
    <source>
        <dbReference type="EMBL" id="KAJ0180433.1"/>
    </source>
</evidence>
<proteinExistence type="predicted"/>
<organism evidence="1 2">
    <name type="scientific">Dendrolimus kikuchii</name>
    <dbReference type="NCBI Taxonomy" id="765133"/>
    <lineage>
        <taxon>Eukaryota</taxon>
        <taxon>Metazoa</taxon>
        <taxon>Ecdysozoa</taxon>
        <taxon>Arthropoda</taxon>
        <taxon>Hexapoda</taxon>
        <taxon>Insecta</taxon>
        <taxon>Pterygota</taxon>
        <taxon>Neoptera</taxon>
        <taxon>Endopterygota</taxon>
        <taxon>Lepidoptera</taxon>
        <taxon>Glossata</taxon>
        <taxon>Ditrysia</taxon>
        <taxon>Bombycoidea</taxon>
        <taxon>Lasiocampidae</taxon>
        <taxon>Dendrolimus</taxon>
    </lineage>
</organism>
<dbReference type="Proteomes" id="UP000824533">
    <property type="component" value="Linkage Group LG06"/>
</dbReference>
<evidence type="ECO:0000313" key="2">
    <source>
        <dbReference type="Proteomes" id="UP000824533"/>
    </source>
</evidence>
<protein>
    <submittedName>
        <fullName evidence="1">Uncharacterized protein</fullName>
    </submittedName>
</protein>
<comment type="caution">
    <text evidence="1">The sequence shown here is derived from an EMBL/GenBank/DDBJ whole genome shotgun (WGS) entry which is preliminary data.</text>
</comment>
<gene>
    <name evidence="1" type="ORF">K1T71_003837</name>
</gene>
<sequence>MDEYFELDGQPQFIISGSLHYFRVPSAYWRDRLRKMKAAGLNSVSTFIEWSYHEPEERQYIFNGDRNVVKFIKTAAQEDLYVLIRPGPYIGAERDMGGLPYWLLGKYPDMMLRSSDKDFMEETKIWMEILFARLSPLLFGNGGPIILVQVENKYGVIGSDVTYKTKLRDIISKHVDRKALLYTTDLGTYDSFVAGAIPSTITTIVTHDPLEDLRKLMPLGPFINSELTTGWWTYWSVPKYWTYQDMITDHLEYMLKKNVHVNFYMFAGGTNFGFTSGATFNGSYIPVTTSFDSDAPLSEAGDPTPTYYAIKDVLKKYGFATDLLRPTKSVKGAYGVVKVVGKINLFSKKGRALLSKRYGVIRDKVLPTFEQLRQRCGLMLYETELDSVNGSLFIRMPRDMVYVFVDGVPQGIISRMHQKHTLQLVSRVGSTLSLLVENQGRVDHGIGLRDHKGILSHVIYSFNVILDGPWKITGYPLHSVNFNYTANKKHIARGPIIYEGLFTLPKGQKPLDTFLDTTGWVKGFVWINDHNLGRYWPQIGPQVTLYVPGVWLRAAPAHNRLQILELIKAPLHLTIQFIDHPILDVPTTLFPNDIKI</sequence>
<name>A0ACC1DA16_9NEOP</name>